<dbReference type="InterPro" id="IPR045351">
    <property type="entry name" value="DUF6531"/>
</dbReference>
<dbReference type="Pfam" id="PF25023">
    <property type="entry name" value="TEN_YD-shell"/>
    <property type="match status" value="1"/>
</dbReference>
<dbReference type="CDD" id="cd14740">
    <property type="entry name" value="PAAR_4"/>
    <property type="match status" value="1"/>
</dbReference>
<feature type="compositionally biased region" description="Low complexity" evidence="2">
    <location>
        <begin position="25"/>
        <end position="38"/>
    </location>
</feature>
<dbReference type="Pfam" id="PF05593">
    <property type="entry name" value="RHS_repeat"/>
    <property type="match status" value="2"/>
</dbReference>
<evidence type="ECO:0000313" key="5">
    <source>
        <dbReference type="EMBL" id="PSK89093.1"/>
    </source>
</evidence>
<feature type="compositionally biased region" description="Polar residues" evidence="2">
    <location>
        <begin position="1"/>
        <end position="11"/>
    </location>
</feature>
<dbReference type="PANTHER" id="PTHR32305">
    <property type="match status" value="1"/>
</dbReference>
<protein>
    <submittedName>
        <fullName evidence="5">RHS repeat-associated protein</fullName>
    </submittedName>
</protein>
<keyword evidence="1" id="KW-0677">Repeat</keyword>
<dbReference type="NCBIfam" id="TIGR03696">
    <property type="entry name" value="Rhs_assc_core"/>
    <property type="match status" value="1"/>
</dbReference>
<sequence>MSTDRSPSLSASIVPATSGGGGGSSSAAPAAPSAPGGPVKRIKALKPAMTGNARQHVSKHFDIVLAVDFHWTTIPVPPSFGIIPLPLPHPFIGMVFDPMDYLHFDIPIPSFLQEKVGAKSIPMGGSIYVHGRHKATTTTSVMGVLLPFRHISSIPGLYFIVNIPGSPHEGEVYWGSTTVSAQGSELSGSDPQQVLTCWCPPMGLKMLPTMPNKIKKNPLAYFAFYNDVLSMYVQINTGGPVLVGGAFAPHNYTAAEMLMRFAGMALVKGLGKLGGALSKRALTGVNKVLKRAFGTYNPLSKKLCKFGFEPVNFVTGAMFFEWTDFELPGGATLQWNNAWRSDRPYCGMLGNGVYNSYDLYILPDEAAGIAGFNHPSENMVMPLPYIYPGSGMHYDRSQQVAQERPDADTWILLLGQDVYTYKLRKEPAYGAIFRIKEIRYANGARLDFQYQADTGLLALVADDAGRRLELAPNADHTKVEAVYYRYKNINDLMVRYEYDEHDNLVRVFDPAGKSIDFEYDAQNRVVKRTNRNHISYFWEYDAEGRVIHTGGANGFQEGRLEYFPSLGYNKVHYHNGKTELYFYDENDLVYKEVDALGGETWYQYTRYNERKMIASPEGRMTGYEYDERGNVVTYYNPEGEAYTYAYNTLNQITERIEPSGFKETWTYDEAGLLQEHNLNDENKTTYYYEAGTRLPASCTDTQGRAVDWQYNELGLLVSERDSSGIQRSWQYDNYGRMILFSPEPMKIISWQRDDMGRVVRYKDIGQDVISLAYDAYELPVYASDGKEEWTLEYTPMGSLSKQVRRNLRRVGDIQTLLFSYDAYDNLRAIRNEKGEHYTFVRNANDEIIEEKGFDGIHKQYIRNRDGFIIKTLLPGGKQVYHDYDLSGRLTYSKYDDGYWEAFRYGRSGLLESAENPASSIAYKRNARGQVIQEIQGEHTINYSYDALGNQVALNSSLGANQQQEYNALGFQTLIRADVGGQQWSAAIKRDVEGRELHRNMSGGIAATFDYDHEGRPVSQKVQVRTGSALHKQYSWHSNSKLASCLNLLTGGKVNYSYDSSGNLAAALYDNKDINYKNPDETGNLFRTPNRSDRVYSKGGRLLKDDSWYYRYDEAGNLVHKSKRNINNLAPVSGQGPTGENTPRQWAWATTDALFDNGESQVQPLAEAPPGAPEWHNGDWLYTWNDIGTLQSVKDPQGQTTRFEYDALGRRTAKITGDTLHRYIWDDNVLLHEWSYPLQDRPQLVIDENGALRYNHAEPITPGLVTWIYDQQSFSPCAKLIDGQQYSIVNDYLGTPVQAFDNQGKKVWECELDIYGKVRKITGDPGFIPFRYQGQYEDAETGLYYNRHRYYDPEAGDYISKDPVGLLGGLALYAYVKDTNTWLDILGLAGSGGAYLFGFESGDMYIGKGSADRMQQSISTRTKQVGNSPLLGKAHVDTGGNNELGKMVEYKAMKDAGFEPGRAGVPDKYLNSHMSGKSAWEDPKNKHLQTEATELAKKLRGDYEADVKVRAEAKAKVDYK</sequence>
<comment type="caution">
    <text evidence="5">The sequence shown here is derived from an EMBL/GenBank/DDBJ whole genome shotgun (WGS) entry which is preliminary data.</text>
</comment>
<dbReference type="EMBL" id="PYGD01000013">
    <property type="protein sequence ID" value="PSK89093.1"/>
    <property type="molecule type" value="Genomic_DNA"/>
</dbReference>
<gene>
    <name evidence="5" type="ORF">B0I18_113105</name>
</gene>
<proteinExistence type="predicted"/>
<dbReference type="NCBIfam" id="TIGR01643">
    <property type="entry name" value="YD_repeat_2x"/>
    <property type="match status" value="4"/>
</dbReference>
<keyword evidence="6" id="KW-1185">Reference proteome</keyword>
<feature type="region of interest" description="Disordered" evidence="2">
    <location>
        <begin position="1"/>
        <end position="39"/>
    </location>
</feature>
<accession>A0A2P8CVU3</accession>
<dbReference type="InterPro" id="IPR031325">
    <property type="entry name" value="RHS_repeat"/>
</dbReference>
<dbReference type="InterPro" id="IPR006530">
    <property type="entry name" value="YD"/>
</dbReference>
<evidence type="ECO:0000313" key="6">
    <source>
        <dbReference type="Proteomes" id="UP000240572"/>
    </source>
</evidence>
<dbReference type="PANTHER" id="PTHR32305:SF15">
    <property type="entry name" value="PROTEIN RHSA-RELATED"/>
    <property type="match status" value="1"/>
</dbReference>
<dbReference type="Proteomes" id="UP000240572">
    <property type="component" value="Unassembled WGS sequence"/>
</dbReference>
<dbReference type="Pfam" id="PF20148">
    <property type="entry name" value="DUF6531"/>
    <property type="match status" value="1"/>
</dbReference>
<dbReference type="Gene3D" id="2.180.10.10">
    <property type="entry name" value="RHS repeat-associated core"/>
    <property type="match status" value="2"/>
</dbReference>
<dbReference type="InterPro" id="IPR056823">
    <property type="entry name" value="TEN-like_YD-shell"/>
</dbReference>
<dbReference type="InterPro" id="IPR022385">
    <property type="entry name" value="Rhs_assc_core"/>
</dbReference>
<evidence type="ECO:0000259" key="4">
    <source>
        <dbReference type="Pfam" id="PF25023"/>
    </source>
</evidence>
<evidence type="ECO:0000256" key="2">
    <source>
        <dbReference type="SAM" id="MobiDB-lite"/>
    </source>
</evidence>
<feature type="domain" description="Teneurin-like YD-shell" evidence="4">
    <location>
        <begin position="1176"/>
        <end position="1361"/>
    </location>
</feature>
<feature type="domain" description="DUF6531" evidence="3">
    <location>
        <begin position="309"/>
        <end position="364"/>
    </location>
</feature>
<dbReference type="InterPro" id="IPR050708">
    <property type="entry name" value="T6SS_VgrG/RHS"/>
</dbReference>
<reference evidence="5 6" key="1">
    <citation type="submission" date="2018-03" db="EMBL/GenBank/DDBJ databases">
        <title>Genomic Encyclopedia of Type Strains, Phase III (KMG-III): the genomes of soil and plant-associated and newly described type strains.</title>
        <authorList>
            <person name="Whitman W."/>
        </authorList>
    </citation>
    <scope>NUCLEOTIDE SEQUENCE [LARGE SCALE GENOMIC DNA]</scope>
    <source>
        <strain evidence="5 6">CGMCC 1.12700</strain>
    </source>
</reference>
<evidence type="ECO:0000259" key="3">
    <source>
        <dbReference type="Pfam" id="PF20148"/>
    </source>
</evidence>
<evidence type="ECO:0000256" key="1">
    <source>
        <dbReference type="ARBA" id="ARBA00022737"/>
    </source>
</evidence>
<organism evidence="5 6">
    <name type="scientific">Taibaiella chishuiensis</name>
    <dbReference type="NCBI Taxonomy" id="1434707"/>
    <lineage>
        <taxon>Bacteria</taxon>
        <taxon>Pseudomonadati</taxon>
        <taxon>Bacteroidota</taxon>
        <taxon>Chitinophagia</taxon>
        <taxon>Chitinophagales</taxon>
        <taxon>Chitinophagaceae</taxon>
        <taxon>Taibaiella</taxon>
    </lineage>
</organism>
<name>A0A2P8CVU3_9BACT</name>